<organism evidence="4 5">
    <name type="scientific">Cloacibacillus porcorum</name>
    <dbReference type="NCBI Taxonomy" id="1197717"/>
    <lineage>
        <taxon>Bacteria</taxon>
        <taxon>Thermotogati</taxon>
        <taxon>Synergistota</taxon>
        <taxon>Synergistia</taxon>
        <taxon>Synergistales</taxon>
        <taxon>Synergistaceae</taxon>
        <taxon>Cloacibacillus</taxon>
    </lineage>
</organism>
<dbReference type="Proteomes" id="UP000093044">
    <property type="component" value="Chromosome"/>
</dbReference>
<dbReference type="PROSITE" id="PS50206">
    <property type="entry name" value="RHODANESE_3"/>
    <property type="match status" value="1"/>
</dbReference>
<reference evidence="4" key="1">
    <citation type="submission" date="2016-08" db="EMBL/GenBank/DDBJ databases">
        <title>Complete genome of Cloacibacillus porcorum.</title>
        <authorList>
            <person name="Looft T."/>
            <person name="Bayles D.O."/>
            <person name="Alt D.P."/>
        </authorList>
    </citation>
    <scope>NUCLEOTIDE SEQUENCE [LARGE SCALE GENOMIC DNA]</scope>
    <source>
        <strain evidence="4">CL-84</strain>
    </source>
</reference>
<accession>A0A1B2I6X6</accession>
<dbReference type="AlphaFoldDB" id="A0A1B2I6X6"/>
<dbReference type="STRING" id="1197717.BED41_11905"/>
<evidence type="ECO:0000313" key="4">
    <source>
        <dbReference type="EMBL" id="ANZ45720.1"/>
    </source>
</evidence>
<dbReference type="EMBL" id="CP016757">
    <property type="protein sequence ID" value="ANZ45720.1"/>
    <property type="molecule type" value="Genomic_DNA"/>
</dbReference>
<protein>
    <recommendedName>
        <fullName evidence="3">Rhodanese domain-containing protein</fullName>
    </recommendedName>
</protein>
<dbReference type="RefSeq" id="WP_066746560.1">
    <property type="nucleotide sequence ID" value="NZ_CP016757.1"/>
</dbReference>
<evidence type="ECO:0000256" key="2">
    <source>
        <dbReference type="SAM" id="SignalP"/>
    </source>
</evidence>
<feature type="chain" id="PRO_5008538944" description="Rhodanese domain-containing protein" evidence="2">
    <location>
        <begin position="22"/>
        <end position="627"/>
    </location>
</feature>
<feature type="domain" description="Rhodanese" evidence="3">
    <location>
        <begin position="338"/>
        <end position="356"/>
    </location>
</feature>
<keyword evidence="2" id="KW-0732">Signal</keyword>
<sequence length="627" mass="63036">MKRYFKLYIIALLLLTVFCPAAESAVITEIGSAEQLAAFRDSVNAGDDYDGLNVRLTADIDLQNAEWLPIGTASAPFRGKFNGAGHKISGLKVTGAQSAAVPVGTAEYSGTALFLILSGKHAQIANLTVEGTVENRRQRSNLLSGGIVAYAGPDTVLFNCKNYAAVSVAGKGGNGFFGDEDYSIAGGVAAHLEGYIVNCVNYGEVKSSSTSAYSIAAGLAGRVKGYILSSRNVGAVSVADIGLFQNIAGGVAGAGEGGVLFDVKNEGGIYSSNVGGGIIGFAYGTSLQNAINSGKVGGTGQSGGLIISGGIVGKAYNGASAVNCANMGAVGGTGTPNYSYAGGLAGWSSAGPNSVENIFYNCSNSGVISGEGVTATRVGGLVGEMGKSQLADSANSGSVNTGKAFAGGLVGNKFSNADIYDSVYPSGYDAVAYGTLSARDCSALSMEQLAGFVVTVAPSLSPSSVTLTKGESKTLSVELQTFPGTPVDKSAFYSIVSLGAEPADFVSVTADGGVVTVSGVDNGASLLAAQTVCYRSALSGGVDRNSAKKALISALAVVKEASAAPDVPPLWPDIPPLVSPDISPVPPSGQETPSGSSSSGCDVGGWAVLSLITLPLAVYLYSARKED</sequence>
<keyword evidence="5" id="KW-1185">Reference proteome</keyword>
<feature type="signal peptide" evidence="2">
    <location>
        <begin position="1"/>
        <end position="21"/>
    </location>
</feature>
<evidence type="ECO:0000259" key="3">
    <source>
        <dbReference type="PROSITE" id="PS50206"/>
    </source>
</evidence>
<dbReference type="Gene3D" id="2.160.20.110">
    <property type="match status" value="1"/>
</dbReference>
<feature type="region of interest" description="Disordered" evidence="1">
    <location>
        <begin position="578"/>
        <end position="599"/>
    </location>
</feature>
<dbReference type="GeneID" id="83058550"/>
<feature type="compositionally biased region" description="Pro residues" evidence="1">
    <location>
        <begin position="578"/>
        <end position="587"/>
    </location>
</feature>
<dbReference type="OrthoDB" id="291134at2"/>
<evidence type="ECO:0000313" key="5">
    <source>
        <dbReference type="Proteomes" id="UP000093044"/>
    </source>
</evidence>
<evidence type="ECO:0000256" key="1">
    <source>
        <dbReference type="SAM" id="MobiDB-lite"/>
    </source>
</evidence>
<gene>
    <name evidence="4" type="ORF">BED41_11905</name>
</gene>
<dbReference type="InterPro" id="IPR001763">
    <property type="entry name" value="Rhodanese-like_dom"/>
</dbReference>
<dbReference type="KEGG" id="cpor:BED41_11905"/>
<feature type="compositionally biased region" description="Low complexity" evidence="1">
    <location>
        <begin position="588"/>
        <end position="599"/>
    </location>
</feature>
<proteinExistence type="predicted"/>
<name>A0A1B2I6X6_9BACT</name>